<sequence length="107" mass="11733">MQGGKAMVTYNIERNEDTLLVDFGKPAQNNQIVKDAAARLEEMVKSGELRGGQLLKINGSVSIPVAFVLAHRLCHLFGAIGCFDPKLGKYVICITHNPEYNLGDMID</sequence>
<reference evidence="1" key="2">
    <citation type="journal article" date="2019" name="Genome Biol. Evol.">
        <title>Day and night: Metabolic profiles and evolutionary relationships of six axenic non-marine cyanobacteria.</title>
        <authorList>
            <person name="Will S.E."/>
            <person name="Henke P."/>
            <person name="Boedeker C."/>
            <person name="Huang S."/>
            <person name="Brinkmann H."/>
            <person name="Rohde M."/>
            <person name="Jarek M."/>
            <person name="Friedl T."/>
            <person name="Seufert S."/>
            <person name="Schumacher M."/>
            <person name="Overmann J."/>
            <person name="Neumann-Schaal M."/>
            <person name="Petersen J."/>
        </authorList>
    </citation>
    <scope>NUCLEOTIDE SEQUENCE [LARGE SCALE GENOMIC DNA]</scope>
    <source>
        <strain evidence="1">PCC 7102</strain>
    </source>
</reference>
<evidence type="ECO:0000313" key="2">
    <source>
        <dbReference type="Proteomes" id="UP000271624"/>
    </source>
</evidence>
<evidence type="ECO:0000313" key="1">
    <source>
        <dbReference type="EMBL" id="RUS96157.1"/>
    </source>
</evidence>
<dbReference type="AlphaFoldDB" id="A0A433UQR5"/>
<accession>A0A433UQR5</accession>
<protein>
    <recommendedName>
        <fullName evidence="3">CRISPR-associated protein Csx3</fullName>
    </recommendedName>
</protein>
<keyword evidence="2" id="KW-1185">Reference proteome</keyword>
<dbReference type="EMBL" id="RSCL01000038">
    <property type="protein sequence ID" value="RUS96157.1"/>
    <property type="molecule type" value="Genomic_DNA"/>
</dbReference>
<dbReference type="Pfam" id="PF09620">
    <property type="entry name" value="Cas_csx3"/>
    <property type="match status" value="1"/>
</dbReference>
<name>A0A433UQR5_9CYAN</name>
<reference evidence="1" key="1">
    <citation type="submission" date="2018-12" db="EMBL/GenBank/DDBJ databases">
        <authorList>
            <person name="Will S."/>
            <person name="Neumann-Schaal M."/>
            <person name="Henke P."/>
        </authorList>
    </citation>
    <scope>NUCLEOTIDE SEQUENCE</scope>
    <source>
        <strain evidence="1">PCC 7102</strain>
    </source>
</reference>
<evidence type="ECO:0008006" key="3">
    <source>
        <dbReference type="Google" id="ProtNLM"/>
    </source>
</evidence>
<comment type="caution">
    <text evidence="1">The sequence shown here is derived from an EMBL/GenBank/DDBJ whole genome shotgun (WGS) entry which is preliminary data.</text>
</comment>
<organism evidence="1 2">
    <name type="scientific">Dulcicalothrix desertica PCC 7102</name>
    <dbReference type="NCBI Taxonomy" id="232991"/>
    <lineage>
        <taxon>Bacteria</taxon>
        <taxon>Bacillati</taxon>
        <taxon>Cyanobacteriota</taxon>
        <taxon>Cyanophyceae</taxon>
        <taxon>Nostocales</taxon>
        <taxon>Calotrichaceae</taxon>
        <taxon>Dulcicalothrix</taxon>
    </lineage>
</organism>
<proteinExistence type="predicted"/>
<dbReference type="InterPro" id="IPR013409">
    <property type="entry name" value="CRISPR-assoc_prot_Crn3/Csx3"/>
</dbReference>
<gene>
    <name evidence="1" type="ORF">DSM106972_088280</name>
</gene>
<dbReference type="Proteomes" id="UP000271624">
    <property type="component" value="Unassembled WGS sequence"/>
</dbReference>